<evidence type="ECO:0000256" key="6">
    <source>
        <dbReference type="ARBA" id="ARBA00048780"/>
    </source>
</evidence>
<dbReference type="GO" id="GO:0047982">
    <property type="term" value="F:homocysteine desulfhydrase activity"/>
    <property type="evidence" value="ECO:0007669"/>
    <property type="project" value="UniProtKB-EC"/>
</dbReference>
<dbReference type="GO" id="GO:0018826">
    <property type="term" value="F:methionine gamma-lyase activity"/>
    <property type="evidence" value="ECO:0007669"/>
    <property type="project" value="UniProtKB-EC"/>
</dbReference>
<dbReference type="Gene3D" id="3.90.1150.10">
    <property type="entry name" value="Aspartate Aminotransferase, domain 1"/>
    <property type="match status" value="1"/>
</dbReference>
<feature type="modified residue" description="N6-(pyridoxal phosphate)lysine" evidence="8">
    <location>
        <position position="198"/>
    </location>
</feature>
<comment type="similarity">
    <text evidence="2 9">Belongs to the trans-sulfuration enzymes family.</text>
</comment>
<dbReference type="EC" id="4.4.1.2" evidence="4"/>
<dbReference type="Pfam" id="PF01053">
    <property type="entry name" value="Cys_Met_Meta_PP"/>
    <property type="match status" value="1"/>
</dbReference>
<gene>
    <name evidence="10" type="ORF">GMD59_14920</name>
</gene>
<dbReference type="InterPro" id="IPR054542">
    <property type="entry name" value="Cys_met_metab_PP"/>
</dbReference>
<keyword evidence="10" id="KW-0032">Aminotransferase</keyword>
<dbReference type="InterPro" id="IPR015424">
    <property type="entry name" value="PyrdxlP-dep_Trfase"/>
</dbReference>
<reference evidence="10 11" key="1">
    <citation type="journal article" date="2019" name="Nat. Med.">
        <title>A library of human gut bacterial isolates paired with longitudinal multiomics data enables mechanistic microbiome research.</title>
        <authorList>
            <person name="Poyet M."/>
            <person name="Groussin M."/>
            <person name="Gibbons S.M."/>
            <person name="Avila-Pacheco J."/>
            <person name="Jiang X."/>
            <person name="Kearney S.M."/>
            <person name="Perrotta A.R."/>
            <person name="Berdy B."/>
            <person name="Zhao S."/>
            <person name="Lieberman T.D."/>
            <person name="Swanson P.K."/>
            <person name="Smith M."/>
            <person name="Roesemann S."/>
            <person name="Alexander J.E."/>
            <person name="Rich S.A."/>
            <person name="Livny J."/>
            <person name="Vlamakis H."/>
            <person name="Clish C."/>
            <person name="Bullock K."/>
            <person name="Deik A."/>
            <person name="Scott J."/>
            <person name="Pierce K.A."/>
            <person name="Xavier R.J."/>
            <person name="Alm E.J."/>
        </authorList>
    </citation>
    <scope>NUCLEOTIDE SEQUENCE [LARGE SCALE GENOMIC DNA]</scope>
    <source>
        <strain evidence="10 11">BIOML-A4</strain>
    </source>
</reference>
<dbReference type="PIRSF" id="PIRSF001434">
    <property type="entry name" value="CGS"/>
    <property type="match status" value="1"/>
</dbReference>
<evidence type="ECO:0000256" key="8">
    <source>
        <dbReference type="PIRSR" id="PIRSR001434-2"/>
    </source>
</evidence>
<dbReference type="EMBL" id="WMZU01000030">
    <property type="protein sequence ID" value="MTS28567.1"/>
    <property type="molecule type" value="Genomic_DNA"/>
</dbReference>
<keyword evidence="3 8" id="KW-0663">Pyridoxal phosphate</keyword>
<dbReference type="InterPro" id="IPR015421">
    <property type="entry name" value="PyrdxlP-dep_Trfase_major"/>
</dbReference>
<comment type="caution">
    <text evidence="10">The sequence shown here is derived from an EMBL/GenBank/DDBJ whole genome shotgun (WGS) entry which is preliminary data.</text>
</comment>
<dbReference type="GO" id="GO:0030170">
    <property type="term" value="F:pyridoxal phosphate binding"/>
    <property type="evidence" value="ECO:0007669"/>
    <property type="project" value="InterPro"/>
</dbReference>
<dbReference type="RefSeq" id="WP_155202229.1">
    <property type="nucleotide sequence ID" value="NZ_WMZN01000033.1"/>
</dbReference>
<protein>
    <recommendedName>
        <fullName evidence="4">homocysteine desulfhydrase</fullName>
        <ecNumber evidence="4">4.4.1.2</ecNumber>
    </recommendedName>
    <alternativeName>
        <fullName evidence="5">Homocysteine desulfhydrase</fullName>
    </alternativeName>
</protein>
<evidence type="ECO:0000256" key="5">
    <source>
        <dbReference type="ARBA" id="ARBA00047199"/>
    </source>
</evidence>
<dbReference type="PANTHER" id="PTHR11808">
    <property type="entry name" value="TRANS-SULFURATION ENZYME FAMILY MEMBER"/>
    <property type="match status" value="1"/>
</dbReference>
<dbReference type="FunFam" id="3.40.640.10:FF:000046">
    <property type="entry name" value="Cystathionine gamma-lyase"/>
    <property type="match status" value="1"/>
</dbReference>
<evidence type="ECO:0000256" key="1">
    <source>
        <dbReference type="ARBA" id="ARBA00001933"/>
    </source>
</evidence>
<evidence type="ECO:0000256" key="4">
    <source>
        <dbReference type="ARBA" id="ARBA00047175"/>
    </source>
</evidence>
<accession>A0A6L6LV37</accession>
<evidence type="ECO:0000256" key="9">
    <source>
        <dbReference type="RuleBase" id="RU362118"/>
    </source>
</evidence>
<dbReference type="GO" id="GO:0005737">
    <property type="term" value="C:cytoplasm"/>
    <property type="evidence" value="ECO:0007669"/>
    <property type="project" value="TreeGrafter"/>
</dbReference>
<dbReference type="Proteomes" id="UP000472755">
    <property type="component" value="Unassembled WGS sequence"/>
</dbReference>
<evidence type="ECO:0000256" key="3">
    <source>
        <dbReference type="ARBA" id="ARBA00022898"/>
    </source>
</evidence>
<dbReference type="PANTHER" id="PTHR11808:SF80">
    <property type="entry name" value="CYSTATHIONINE GAMMA-LYASE"/>
    <property type="match status" value="1"/>
</dbReference>
<organism evidence="10 11">
    <name type="scientific">Ruthenibacterium lactatiformans</name>
    <dbReference type="NCBI Taxonomy" id="1550024"/>
    <lineage>
        <taxon>Bacteria</taxon>
        <taxon>Bacillati</taxon>
        <taxon>Bacillota</taxon>
        <taxon>Clostridia</taxon>
        <taxon>Eubacteriales</taxon>
        <taxon>Oscillospiraceae</taxon>
        <taxon>Ruthenibacterium</taxon>
    </lineage>
</organism>
<dbReference type="GO" id="GO:0019346">
    <property type="term" value="P:transsulfuration"/>
    <property type="evidence" value="ECO:0007669"/>
    <property type="project" value="InterPro"/>
</dbReference>
<proteinExistence type="inferred from homology"/>
<dbReference type="CDD" id="cd00614">
    <property type="entry name" value="CGS_like"/>
    <property type="match status" value="1"/>
</dbReference>
<dbReference type="AlphaFoldDB" id="A0A6L6LV37"/>
<comment type="catalytic activity">
    <reaction evidence="7">
        <text>L-methionine + H2O = methanethiol + 2-oxobutanoate + NH4(+)</text>
        <dbReference type="Rhea" id="RHEA:23800"/>
        <dbReference type="ChEBI" id="CHEBI:15377"/>
        <dbReference type="ChEBI" id="CHEBI:16007"/>
        <dbReference type="ChEBI" id="CHEBI:16763"/>
        <dbReference type="ChEBI" id="CHEBI:28938"/>
        <dbReference type="ChEBI" id="CHEBI:57844"/>
        <dbReference type="EC" id="4.4.1.11"/>
    </reaction>
    <physiologicalReaction direction="left-to-right" evidence="7">
        <dbReference type="Rhea" id="RHEA:23801"/>
    </physiologicalReaction>
</comment>
<evidence type="ECO:0000256" key="2">
    <source>
        <dbReference type="ARBA" id="ARBA00009077"/>
    </source>
</evidence>
<name>A0A6L6LV37_9FIRM</name>
<evidence type="ECO:0000256" key="7">
    <source>
        <dbReference type="ARBA" id="ARBA00052699"/>
    </source>
</evidence>
<sequence length="381" mass="42176">MKEPLRPADICAHLGDDYDRYLGAIVPPLFQNSLFTRKRESHGYSYTRINNPTIEILEKKLAALEHAPAARVFASGMAAITATLSSLLHSGDHVLALRSAYYPVSAFLNTEMKKYGVEVTYLEHFTLEEIEKNLQPNTKVFYLESPSSNIFRVLPLRDIAKRAHACGAAAVIDNTWSTPLYQKPLDLGFDYSIHSATKYLGGHSDILGGVVLGGAEQLESLRNNQRSCWGACMDPFSAWLLIRSLRTLEVRMARHSASAARVAQFLEQHPRVRKVYYPGLKSDEGHAQAETQMTGYSGLMSFVPDEDNEAIFKMVKSLDVFEEGPSWGGFESVVNTPGLNSNLEMLQFEGIPQGLVRISVGLEDADTLIEDLDQALSAMSG</sequence>
<dbReference type="Gene3D" id="3.40.640.10">
    <property type="entry name" value="Type I PLP-dependent aspartate aminotransferase-like (Major domain)"/>
    <property type="match status" value="1"/>
</dbReference>
<evidence type="ECO:0000313" key="10">
    <source>
        <dbReference type="EMBL" id="MTS28567.1"/>
    </source>
</evidence>
<dbReference type="InterPro" id="IPR015422">
    <property type="entry name" value="PyrdxlP-dep_Trfase_small"/>
</dbReference>
<dbReference type="PROSITE" id="PS00868">
    <property type="entry name" value="CYS_MET_METAB_PP"/>
    <property type="match status" value="1"/>
</dbReference>
<keyword evidence="10" id="KW-0808">Transferase</keyword>
<dbReference type="GO" id="GO:0008483">
    <property type="term" value="F:transaminase activity"/>
    <property type="evidence" value="ECO:0007669"/>
    <property type="project" value="UniProtKB-KW"/>
</dbReference>
<dbReference type="InterPro" id="IPR000277">
    <property type="entry name" value="Cys/Met-Metab_PyrdxlP-dep_enz"/>
</dbReference>
<dbReference type="SUPFAM" id="SSF53383">
    <property type="entry name" value="PLP-dependent transferases"/>
    <property type="match status" value="1"/>
</dbReference>
<comment type="cofactor">
    <cofactor evidence="1 9">
        <name>pyridoxal 5'-phosphate</name>
        <dbReference type="ChEBI" id="CHEBI:597326"/>
    </cofactor>
</comment>
<evidence type="ECO:0000313" key="11">
    <source>
        <dbReference type="Proteomes" id="UP000472755"/>
    </source>
</evidence>
<comment type="catalytic activity">
    <reaction evidence="6">
        <text>L-homocysteine + H2O = 2-oxobutanoate + hydrogen sulfide + NH4(+) + H(+)</text>
        <dbReference type="Rhea" id="RHEA:14501"/>
        <dbReference type="ChEBI" id="CHEBI:15377"/>
        <dbReference type="ChEBI" id="CHEBI:15378"/>
        <dbReference type="ChEBI" id="CHEBI:16763"/>
        <dbReference type="ChEBI" id="CHEBI:28938"/>
        <dbReference type="ChEBI" id="CHEBI:29919"/>
        <dbReference type="ChEBI" id="CHEBI:58199"/>
        <dbReference type="EC" id="4.4.1.2"/>
    </reaction>
    <physiologicalReaction direction="left-to-right" evidence="6">
        <dbReference type="Rhea" id="RHEA:14502"/>
    </physiologicalReaction>
</comment>